<keyword evidence="3 6" id="KW-0812">Transmembrane</keyword>
<dbReference type="Pfam" id="PF00860">
    <property type="entry name" value="Xan_ur_permease"/>
    <property type="match status" value="2"/>
</dbReference>
<sequence length="366" mass="39530">MAPPPAKLDEFVPHPVKEQFPGIDFCITSPPPWPEAIVLGFQHFLVMLGTTVLIPTILVPQMGGGDEEKARVIQTLLFVAGINTFLQGFFGTRLPAVIGGSFTYLLPTISIILSRRFIFIIDPYVRFVHTMRAIQGALIAASSFQIIVGFFGIWRIVIRFLSPLAAVPIVTLAALGLFYIGFPNLARCVEVGLPALVLLIFFSQVMNISQLIALNDCHSTGTLIAVSRFASATPVPPAIFSRGIGWQGIGILLDGMFGTANGSAASVENAGLLGLTRVGSRRVIHIAACFMLFFSILGKFGALLASIPLPIVAALYCILFAYAGSLRTKFILGFSLFMGLSVPEYFKEYEILAGYGPVHTRSRANC</sequence>
<reference evidence="7" key="2">
    <citation type="submission" date="2019-07" db="EMBL/GenBank/DDBJ databases">
        <authorList>
            <person name="Yang Y."/>
            <person name="Bocs S."/>
            <person name="Baudouin L."/>
        </authorList>
    </citation>
    <scope>NUCLEOTIDE SEQUENCE</scope>
    <source>
        <tissue evidence="7">Spear leaf of Hainan Tall coconut</tissue>
    </source>
</reference>
<evidence type="ECO:0000256" key="5">
    <source>
        <dbReference type="ARBA" id="ARBA00023136"/>
    </source>
</evidence>
<feature type="transmembrane region" description="Helical" evidence="6">
    <location>
        <begin position="160"/>
        <end position="180"/>
    </location>
</feature>
<dbReference type="PANTHER" id="PTHR11119">
    <property type="entry name" value="XANTHINE-URACIL / VITAMIN C PERMEASE FAMILY MEMBER"/>
    <property type="match status" value="1"/>
</dbReference>
<proteinExistence type="inferred from homology"/>
<keyword evidence="8" id="KW-1185">Reference proteome</keyword>
<name>A0A8K0ITJ9_COCNU</name>
<evidence type="ECO:0000256" key="2">
    <source>
        <dbReference type="ARBA" id="ARBA00008821"/>
    </source>
</evidence>
<dbReference type="EMBL" id="CM017884">
    <property type="protein sequence ID" value="KAG1366934.1"/>
    <property type="molecule type" value="Genomic_DNA"/>
</dbReference>
<reference evidence="7" key="1">
    <citation type="journal article" date="2017" name="Gigascience">
        <title>The genome draft of coconut (Cocos nucifera).</title>
        <authorList>
            <person name="Xiao Y."/>
            <person name="Xu P."/>
            <person name="Fan H."/>
            <person name="Baudouin L."/>
            <person name="Xia W."/>
            <person name="Bocs S."/>
            <person name="Xu J."/>
            <person name="Li Q."/>
            <person name="Guo A."/>
            <person name="Zhou L."/>
            <person name="Li J."/>
            <person name="Wu Y."/>
            <person name="Ma Z."/>
            <person name="Armero A."/>
            <person name="Issali A.E."/>
            <person name="Liu N."/>
            <person name="Peng M."/>
            <person name="Yang Y."/>
        </authorList>
    </citation>
    <scope>NUCLEOTIDE SEQUENCE</scope>
    <source>
        <tissue evidence="7">Spear leaf of Hainan Tall coconut</tissue>
    </source>
</reference>
<organism evidence="7 8">
    <name type="scientific">Cocos nucifera</name>
    <name type="common">Coconut palm</name>
    <dbReference type="NCBI Taxonomy" id="13894"/>
    <lineage>
        <taxon>Eukaryota</taxon>
        <taxon>Viridiplantae</taxon>
        <taxon>Streptophyta</taxon>
        <taxon>Embryophyta</taxon>
        <taxon>Tracheophyta</taxon>
        <taxon>Spermatophyta</taxon>
        <taxon>Magnoliopsida</taxon>
        <taxon>Liliopsida</taxon>
        <taxon>Arecaceae</taxon>
        <taxon>Arecoideae</taxon>
        <taxon>Cocoseae</taxon>
        <taxon>Attaleinae</taxon>
        <taxon>Cocos</taxon>
    </lineage>
</organism>
<dbReference type="InterPro" id="IPR006043">
    <property type="entry name" value="NCS2"/>
</dbReference>
<dbReference type="GO" id="GO:0016020">
    <property type="term" value="C:membrane"/>
    <property type="evidence" value="ECO:0007669"/>
    <property type="project" value="UniProtKB-SubCell"/>
</dbReference>
<gene>
    <name evidence="7" type="ORF">COCNU_13G007240</name>
</gene>
<feature type="transmembrane region" description="Helical" evidence="6">
    <location>
        <begin position="37"/>
        <end position="60"/>
    </location>
</feature>
<feature type="transmembrane region" description="Helical" evidence="6">
    <location>
        <begin position="283"/>
        <end position="300"/>
    </location>
</feature>
<keyword evidence="5 6" id="KW-0472">Membrane</keyword>
<evidence type="ECO:0000313" key="8">
    <source>
        <dbReference type="Proteomes" id="UP000797356"/>
    </source>
</evidence>
<dbReference type="Proteomes" id="UP000797356">
    <property type="component" value="Chromosome 13"/>
</dbReference>
<dbReference type="GO" id="GO:0022857">
    <property type="term" value="F:transmembrane transporter activity"/>
    <property type="evidence" value="ECO:0007669"/>
    <property type="project" value="InterPro"/>
</dbReference>
<evidence type="ECO:0000256" key="6">
    <source>
        <dbReference type="SAM" id="Phobius"/>
    </source>
</evidence>
<feature type="transmembrane region" description="Helical" evidence="6">
    <location>
        <begin position="307"/>
        <end position="324"/>
    </location>
</feature>
<feature type="transmembrane region" description="Helical" evidence="6">
    <location>
        <begin position="72"/>
        <end position="90"/>
    </location>
</feature>
<feature type="transmembrane region" description="Helical" evidence="6">
    <location>
        <begin position="133"/>
        <end position="154"/>
    </location>
</feature>
<comment type="caution">
    <text evidence="7">The sequence shown here is derived from an EMBL/GenBank/DDBJ whole genome shotgun (WGS) entry which is preliminary data.</text>
</comment>
<evidence type="ECO:0000256" key="4">
    <source>
        <dbReference type="ARBA" id="ARBA00022989"/>
    </source>
</evidence>
<dbReference type="AlphaFoldDB" id="A0A8K0ITJ9"/>
<evidence type="ECO:0000313" key="7">
    <source>
        <dbReference type="EMBL" id="KAG1366934.1"/>
    </source>
</evidence>
<accession>A0A8K0ITJ9</accession>
<comment type="similarity">
    <text evidence="2">Belongs to the nucleobase:cation symporter-2 (NCS2) (TC 2.A.40) family.</text>
</comment>
<feature type="transmembrane region" description="Helical" evidence="6">
    <location>
        <begin position="192"/>
        <end position="213"/>
    </location>
</feature>
<comment type="subcellular location">
    <subcellularLocation>
        <location evidence="1">Membrane</location>
        <topology evidence="1">Multi-pass membrane protein</topology>
    </subcellularLocation>
</comment>
<feature type="transmembrane region" description="Helical" evidence="6">
    <location>
        <begin position="102"/>
        <end position="121"/>
    </location>
</feature>
<evidence type="ECO:0000256" key="1">
    <source>
        <dbReference type="ARBA" id="ARBA00004141"/>
    </source>
</evidence>
<protein>
    <submittedName>
        <fullName evidence="7">Nucleobase-ascorbate transporter LPE1</fullName>
    </submittedName>
</protein>
<keyword evidence="4 6" id="KW-1133">Transmembrane helix</keyword>
<evidence type="ECO:0000256" key="3">
    <source>
        <dbReference type="ARBA" id="ARBA00022692"/>
    </source>
</evidence>
<dbReference type="OrthoDB" id="1641903at2759"/>